<dbReference type="GO" id="GO:0016499">
    <property type="term" value="F:orexin receptor activity"/>
    <property type="evidence" value="ECO:0007669"/>
    <property type="project" value="InterPro"/>
</dbReference>
<reference evidence="12" key="2">
    <citation type="submission" date="2021-01" db="UniProtKB">
        <authorList>
            <consortium name="EnsemblMetazoa"/>
        </authorList>
    </citation>
    <scope>IDENTIFICATION</scope>
</reference>
<feature type="transmembrane region" description="Helical" evidence="10">
    <location>
        <begin position="362"/>
        <end position="387"/>
    </location>
</feature>
<evidence type="ECO:0000256" key="10">
    <source>
        <dbReference type="SAM" id="Phobius"/>
    </source>
</evidence>
<feature type="domain" description="G-protein coupled receptors family 1 profile" evidence="11">
    <location>
        <begin position="75"/>
        <end position="384"/>
    </location>
</feature>
<evidence type="ECO:0000256" key="9">
    <source>
        <dbReference type="SAM" id="MobiDB-lite"/>
    </source>
</evidence>
<feature type="transmembrane region" description="Helical" evidence="10">
    <location>
        <begin position="229"/>
        <end position="257"/>
    </location>
</feature>
<dbReference type="InterPro" id="IPR000204">
    <property type="entry name" value="Orexin_rcpt"/>
</dbReference>
<dbReference type="RefSeq" id="XP_030833857.1">
    <property type="nucleotide sequence ID" value="XM_030977997.1"/>
</dbReference>
<dbReference type="InterPro" id="IPR000276">
    <property type="entry name" value="GPCR_Rhodpsn"/>
</dbReference>
<feature type="transmembrane region" description="Helical" evidence="10">
    <location>
        <begin position="174"/>
        <end position="194"/>
    </location>
</feature>
<dbReference type="SMART" id="SM01381">
    <property type="entry name" value="7TM_GPCR_Srsx"/>
    <property type="match status" value="1"/>
</dbReference>
<dbReference type="EnsemblMetazoa" id="XM_030977997">
    <property type="protein sequence ID" value="XP_030833857"/>
    <property type="gene ID" value="LOC584658"/>
</dbReference>
<name>A0A7M7NB35_STRPU</name>
<feature type="transmembrane region" description="Helical" evidence="10">
    <location>
        <begin position="136"/>
        <end position="154"/>
    </location>
</feature>
<dbReference type="FunCoup" id="A0A7M7NB35">
    <property type="interactions" value="238"/>
</dbReference>
<keyword evidence="2 8" id="KW-0812">Transmembrane</keyword>
<dbReference type="GO" id="GO:0032870">
    <property type="term" value="P:cellular response to hormone stimulus"/>
    <property type="evidence" value="ECO:0000318"/>
    <property type="project" value="GO_Central"/>
</dbReference>
<evidence type="ECO:0000259" key="11">
    <source>
        <dbReference type="PROSITE" id="PS50262"/>
    </source>
</evidence>
<dbReference type="OrthoDB" id="5987936at2759"/>
<feature type="compositionally biased region" description="Polar residues" evidence="9">
    <location>
        <begin position="283"/>
        <end position="311"/>
    </location>
</feature>
<feature type="transmembrane region" description="Helical" evidence="10">
    <location>
        <begin position="59"/>
        <end position="83"/>
    </location>
</feature>
<dbReference type="Proteomes" id="UP000007110">
    <property type="component" value="Unassembled WGS sequence"/>
</dbReference>
<dbReference type="SUPFAM" id="SSF81321">
    <property type="entry name" value="Family A G protein-coupled receptor-like"/>
    <property type="match status" value="1"/>
</dbReference>
<dbReference type="PANTHER" id="PTHR45695">
    <property type="entry name" value="LEUCOKININ RECEPTOR-RELATED"/>
    <property type="match status" value="1"/>
</dbReference>
<evidence type="ECO:0000313" key="13">
    <source>
        <dbReference type="Proteomes" id="UP000007110"/>
    </source>
</evidence>
<dbReference type="PRINTS" id="PR00237">
    <property type="entry name" value="GPCRRHODOPSN"/>
</dbReference>
<dbReference type="GO" id="GO:0007186">
    <property type="term" value="P:G protein-coupled receptor signaling pathway"/>
    <property type="evidence" value="ECO:0000318"/>
    <property type="project" value="GO_Central"/>
</dbReference>
<evidence type="ECO:0000256" key="5">
    <source>
        <dbReference type="ARBA" id="ARBA00023136"/>
    </source>
</evidence>
<evidence type="ECO:0000256" key="6">
    <source>
        <dbReference type="ARBA" id="ARBA00023170"/>
    </source>
</evidence>
<comment type="similarity">
    <text evidence="8">Belongs to the G-protein coupled receptor 1 family.</text>
</comment>
<dbReference type="GeneID" id="584658"/>
<organism evidence="12 13">
    <name type="scientific">Strongylocentrotus purpuratus</name>
    <name type="common">Purple sea urchin</name>
    <dbReference type="NCBI Taxonomy" id="7668"/>
    <lineage>
        <taxon>Eukaryota</taxon>
        <taxon>Metazoa</taxon>
        <taxon>Echinodermata</taxon>
        <taxon>Eleutherozoa</taxon>
        <taxon>Echinozoa</taxon>
        <taxon>Echinoidea</taxon>
        <taxon>Euechinoidea</taxon>
        <taxon>Echinacea</taxon>
        <taxon>Camarodonta</taxon>
        <taxon>Echinidea</taxon>
        <taxon>Strongylocentrotidae</taxon>
        <taxon>Strongylocentrotus</taxon>
    </lineage>
</organism>
<accession>A0A7M7NB35</accession>
<reference evidence="13" key="1">
    <citation type="submission" date="2015-02" db="EMBL/GenBank/DDBJ databases">
        <title>Genome sequencing for Strongylocentrotus purpuratus.</title>
        <authorList>
            <person name="Murali S."/>
            <person name="Liu Y."/>
            <person name="Vee V."/>
            <person name="English A."/>
            <person name="Wang M."/>
            <person name="Skinner E."/>
            <person name="Han Y."/>
            <person name="Muzny D.M."/>
            <person name="Worley K.C."/>
            <person name="Gibbs R.A."/>
        </authorList>
    </citation>
    <scope>NUCLEOTIDE SEQUENCE</scope>
</reference>
<dbReference type="PRINTS" id="PR01064">
    <property type="entry name" value="OREXINR"/>
</dbReference>
<evidence type="ECO:0000256" key="7">
    <source>
        <dbReference type="ARBA" id="ARBA00023224"/>
    </source>
</evidence>
<evidence type="ECO:0000256" key="4">
    <source>
        <dbReference type="ARBA" id="ARBA00023040"/>
    </source>
</evidence>
<keyword evidence="7 8" id="KW-0807">Transducer</keyword>
<protein>
    <recommendedName>
        <fullName evidence="11">G-protein coupled receptors family 1 profile domain-containing protein</fullName>
    </recommendedName>
</protein>
<dbReference type="PROSITE" id="PS00237">
    <property type="entry name" value="G_PROTEIN_RECEP_F1_1"/>
    <property type="match status" value="1"/>
</dbReference>
<dbReference type="Gene3D" id="1.20.1070.10">
    <property type="entry name" value="Rhodopsin 7-helix transmembrane proteins"/>
    <property type="match status" value="1"/>
</dbReference>
<keyword evidence="4 8" id="KW-0297">G-protein coupled receptor</keyword>
<keyword evidence="3 10" id="KW-1133">Transmembrane helix</keyword>
<evidence type="ECO:0000256" key="8">
    <source>
        <dbReference type="RuleBase" id="RU000688"/>
    </source>
</evidence>
<dbReference type="GO" id="GO:0005886">
    <property type="term" value="C:plasma membrane"/>
    <property type="evidence" value="ECO:0000318"/>
    <property type="project" value="GO_Central"/>
</dbReference>
<comment type="subcellular location">
    <subcellularLocation>
        <location evidence="1">Membrane</location>
        <topology evidence="1">Multi-pass membrane protein</topology>
    </subcellularLocation>
</comment>
<dbReference type="GO" id="GO:0004930">
    <property type="term" value="F:G protein-coupled receptor activity"/>
    <property type="evidence" value="ECO:0000318"/>
    <property type="project" value="GO_Central"/>
</dbReference>
<evidence type="ECO:0000256" key="2">
    <source>
        <dbReference type="ARBA" id="ARBA00022692"/>
    </source>
</evidence>
<evidence type="ECO:0000256" key="1">
    <source>
        <dbReference type="ARBA" id="ARBA00004141"/>
    </source>
</evidence>
<dbReference type="GO" id="GO:0007631">
    <property type="term" value="P:feeding behavior"/>
    <property type="evidence" value="ECO:0007669"/>
    <property type="project" value="InterPro"/>
</dbReference>
<sequence length="457" mass="51968">MYIMELQPLTDNLTDIGDEIYASAANLSTNSSSSLYYGESSDYFYDLVWEMVYPQTYEWVILGFFMLLLLLALGGNSLVVYAVMRNEHMRSVTNYYIVNLSAADILVSLICFGPTAVGDVTETWWLGDTACKLIPYFQHVTECVSIYTLTAIAADRYLAICHPLKFRIRASRTVFIIIAIWIWSFVAVLPQAIFMELEYNIHTPSINKPVWLSKCYEAGWHNSFWQKLYYVNIVLLTYILPLCVITVAYSMVCIRLWSAIPGEETRRKKPNDSNNEARHHSNGKSISTGKGATQGGSSTKSGQMKTSTETQVESRRKVARMLIVVALIFFTCYLPINVLNTIRHMQVFSMNLKSELGDRSKVHLYFIFAHFLVYINSTVNPVIYNFLSAKFRREFRTAFGTCACCPQPTRDSTAITSTASRRAQRPNPTGRTTSTEYMQMSRVTTRANRPQSSSSEF</sequence>
<evidence type="ECO:0000313" key="12">
    <source>
        <dbReference type="EnsemblMetazoa" id="XP_030833857"/>
    </source>
</evidence>
<proteinExistence type="inferred from homology"/>
<feature type="region of interest" description="Disordered" evidence="9">
    <location>
        <begin position="414"/>
        <end position="457"/>
    </location>
</feature>
<dbReference type="AlphaFoldDB" id="A0A7M7NB35"/>
<dbReference type="InterPro" id="IPR017452">
    <property type="entry name" value="GPCR_Rhodpsn_7TM"/>
</dbReference>
<dbReference type="PANTHER" id="PTHR45695:SF15">
    <property type="entry name" value="OPSIN RH2"/>
    <property type="match status" value="1"/>
</dbReference>
<dbReference type="KEGG" id="spu:584658"/>
<keyword evidence="5 10" id="KW-0472">Membrane</keyword>
<dbReference type="OMA" id="LHIPGMN"/>
<feature type="transmembrane region" description="Helical" evidence="10">
    <location>
        <begin position="321"/>
        <end position="342"/>
    </location>
</feature>
<evidence type="ECO:0000256" key="3">
    <source>
        <dbReference type="ARBA" id="ARBA00022989"/>
    </source>
</evidence>
<dbReference type="Pfam" id="PF00001">
    <property type="entry name" value="7tm_1"/>
    <property type="match status" value="1"/>
</dbReference>
<keyword evidence="13" id="KW-1185">Reference proteome</keyword>
<keyword evidence="6 8" id="KW-0675">Receptor</keyword>
<dbReference type="InParanoid" id="A0A7M7NB35"/>
<feature type="transmembrane region" description="Helical" evidence="10">
    <location>
        <begin position="95"/>
        <end position="116"/>
    </location>
</feature>
<dbReference type="PROSITE" id="PS50262">
    <property type="entry name" value="G_PROTEIN_RECEP_F1_2"/>
    <property type="match status" value="1"/>
</dbReference>
<feature type="region of interest" description="Disordered" evidence="9">
    <location>
        <begin position="264"/>
        <end position="311"/>
    </location>
</feature>